<reference evidence="2" key="1">
    <citation type="submission" date="2011-03" db="EMBL/GenBank/DDBJ databases">
        <title>The Genome Sequence of Nematocida sp1 strain ERTm2.</title>
        <authorList>
            <consortium name="The Broad Institute Genome Sequencing Platform"/>
            <consortium name="The Broad Institute Genome Sequencing Center for Infectious Disease"/>
            <person name="Cuomo C."/>
            <person name="Troemel E."/>
            <person name="Young S.K."/>
            <person name="Zeng Q."/>
            <person name="Gargeya S."/>
            <person name="Fitzgerald M."/>
            <person name="Haas B."/>
            <person name="Abouelleil A."/>
            <person name="Alvarado L."/>
            <person name="Arachchi H.M."/>
            <person name="Berlin A."/>
            <person name="Brown A."/>
            <person name="Chapman S.B."/>
            <person name="Chen Z."/>
            <person name="Dunbar C."/>
            <person name="Freedman E."/>
            <person name="Gearin G."/>
            <person name="Gellesch M."/>
            <person name="Goldberg J."/>
            <person name="Griggs A."/>
            <person name="Gujja S."/>
            <person name="Heilman E.R."/>
            <person name="Heiman D."/>
            <person name="Howarth C."/>
            <person name="Larson L."/>
            <person name="Lui A."/>
            <person name="MacDonald P.J.P."/>
            <person name="Mehta T."/>
            <person name="Montmayeur A."/>
            <person name="Murphy C."/>
            <person name="Neiman D."/>
            <person name="Pearson M."/>
            <person name="Priest M."/>
            <person name="Roberts A."/>
            <person name="Saif S."/>
            <person name="Shea T."/>
            <person name="Shenoy N."/>
            <person name="Sisk P."/>
            <person name="Stolte C."/>
            <person name="Sykes S."/>
            <person name="White J."/>
            <person name="Yandava C."/>
            <person name="Wortman J."/>
            <person name="Nusbaum C."/>
            <person name="Birren B."/>
        </authorList>
    </citation>
    <scope>NUCLEOTIDE SEQUENCE</scope>
    <source>
        <strain evidence="2">ERTm2</strain>
    </source>
</reference>
<evidence type="ECO:0000313" key="2">
    <source>
        <dbReference type="EMBL" id="EHY65880.1"/>
    </source>
</evidence>
<dbReference type="EMBL" id="JH604635">
    <property type="protein sequence ID" value="EHY65880.1"/>
    <property type="molecule type" value="Genomic_DNA"/>
</dbReference>
<feature type="compositionally biased region" description="Low complexity" evidence="1">
    <location>
        <begin position="112"/>
        <end position="121"/>
    </location>
</feature>
<proteinExistence type="predicted"/>
<sequence length="141" mass="16611">MSLCILAHILKLCFKVVKHLLNEDLFVFLMRTLKEKLTQSFLLLKRTLETKVEPTKPDNAPFVQDVLKRLNEIAKSKEDQSMAIRNKEKDTREIQSIKEGIESLLKIAGRQEQAQKQQEAQRQQEVKKQEEIKRQQELQKK</sequence>
<name>H8ZCP4_NEMA1</name>
<organism evidence="2">
    <name type="scientific">Nematocida ausubeli (strain ATCC PRA-371 / ERTm2)</name>
    <name type="common">Nematode killer fungus</name>
    <dbReference type="NCBI Taxonomy" id="1913371"/>
    <lineage>
        <taxon>Eukaryota</taxon>
        <taxon>Fungi</taxon>
        <taxon>Fungi incertae sedis</taxon>
        <taxon>Microsporidia</taxon>
        <taxon>Nematocida</taxon>
    </lineage>
</organism>
<dbReference type="AlphaFoldDB" id="H8ZCP4"/>
<protein>
    <submittedName>
        <fullName evidence="2">Uncharacterized protein</fullName>
    </submittedName>
</protein>
<feature type="compositionally biased region" description="Basic and acidic residues" evidence="1">
    <location>
        <begin position="122"/>
        <end position="141"/>
    </location>
</feature>
<feature type="region of interest" description="Disordered" evidence="1">
    <location>
        <begin position="112"/>
        <end position="141"/>
    </location>
</feature>
<evidence type="ECO:0000256" key="1">
    <source>
        <dbReference type="SAM" id="MobiDB-lite"/>
    </source>
</evidence>
<dbReference type="HOGENOM" id="CLU_1829981_0_0_1"/>
<gene>
    <name evidence="2" type="ORF">NERG_01487</name>
</gene>
<dbReference type="Proteomes" id="UP000005622">
    <property type="component" value="Unassembled WGS sequence"/>
</dbReference>
<feature type="non-terminal residue" evidence="2">
    <location>
        <position position="141"/>
    </location>
</feature>
<accession>H8ZCP4</accession>